<reference evidence="1" key="2">
    <citation type="submission" date="2022-01" db="EMBL/GenBank/DDBJ databases">
        <authorList>
            <person name="Yamashiro T."/>
            <person name="Shiraishi A."/>
            <person name="Satake H."/>
            <person name="Nakayama K."/>
        </authorList>
    </citation>
    <scope>NUCLEOTIDE SEQUENCE</scope>
</reference>
<evidence type="ECO:0000313" key="1">
    <source>
        <dbReference type="EMBL" id="GJT83232.1"/>
    </source>
</evidence>
<dbReference type="Proteomes" id="UP001151760">
    <property type="component" value="Unassembled WGS sequence"/>
</dbReference>
<sequence>MPVMPPSSTYKVGSPSIAAAEGPSLTLLAPGVPVPPSVIEDLCTCMGNLEYGHGLIVKKVITVSDAEVADSIAIGKIGPRVSNVEDQMHVMASQMVQVVSGLEQGQQATTQRDEMIAGLRRARKIAMQGGEVWRALEKVRLVWGDKEVTIQYLELKGGDRGACKLLGDMVVMS</sequence>
<evidence type="ECO:0000313" key="2">
    <source>
        <dbReference type="Proteomes" id="UP001151760"/>
    </source>
</evidence>
<gene>
    <name evidence="1" type="ORF">Tco_1057574</name>
</gene>
<keyword evidence="2" id="KW-1185">Reference proteome</keyword>
<organism evidence="1 2">
    <name type="scientific">Tanacetum coccineum</name>
    <dbReference type="NCBI Taxonomy" id="301880"/>
    <lineage>
        <taxon>Eukaryota</taxon>
        <taxon>Viridiplantae</taxon>
        <taxon>Streptophyta</taxon>
        <taxon>Embryophyta</taxon>
        <taxon>Tracheophyta</taxon>
        <taxon>Spermatophyta</taxon>
        <taxon>Magnoliopsida</taxon>
        <taxon>eudicotyledons</taxon>
        <taxon>Gunneridae</taxon>
        <taxon>Pentapetalae</taxon>
        <taxon>asterids</taxon>
        <taxon>campanulids</taxon>
        <taxon>Asterales</taxon>
        <taxon>Asteraceae</taxon>
        <taxon>Asteroideae</taxon>
        <taxon>Anthemideae</taxon>
        <taxon>Anthemidinae</taxon>
        <taxon>Tanacetum</taxon>
    </lineage>
</organism>
<dbReference type="EMBL" id="BQNB010019244">
    <property type="protein sequence ID" value="GJT83232.1"/>
    <property type="molecule type" value="Genomic_DNA"/>
</dbReference>
<protein>
    <submittedName>
        <fullName evidence="1">Uncharacterized protein</fullName>
    </submittedName>
</protein>
<comment type="caution">
    <text evidence="1">The sequence shown here is derived from an EMBL/GenBank/DDBJ whole genome shotgun (WGS) entry which is preliminary data.</text>
</comment>
<accession>A0ABQ5H7K6</accession>
<reference evidence="1" key="1">
    <citation type="journal article" date="2022" name="Int. J. Mol. Sci.">
        <title>Draft Genome of Tanacetum Coccineum: Genomic Comparison of Closely Related Tanacetum-Family Plants.</title>
        <authorList>
            <person name="Yamashiro T."/>
            <person name="Shiraishi A."/>
            <person name="Nakayama K."/>
            <person name="Satake H."/>
        </authorList>
    </citation>
    <scope>NUCLEOTIDE SEQUENCE</scope>
</reference>
<name>A0ABQ5H7K6_9ASTR</name>
<proteinExistence type="predicted"/>